<name>A0AAV3QZA1_LITER</name>
<dbReference type="AlphaFoldDB" id="A0AAV3QZA1"/>
<sequence>MKQLKGKLRELNDKSYSHISSRVIENQLEVKNIQSKSRISWAKDGDVSTKYFHTYMRIHQARNRISTIKDKYGHRVNDYEKVKTVTIDFYKTLFSKPCGFPEELTMKLQEAVTKSINYDDQQTLVRPVTDEEIEGVVFSLKKGKVPGPDGYPIEFYRDTWSITKQSVCV</sequence>
<evidence type="ECO:0000313" key="2">
    <source>
        <dbReference type="Proteomes" id="UP001454036"/>
    </source>
</evidence>
<gene>
    <name evidence="1" type="ORF">LIER_40543</name>
</gene>
<protein>
    <recommendedName>
        <fullName evidence="3">Reverse transcriptase</fullName>
    </recommendedName>
</protein>
<organism evidence="1 2">
    <name type="scientific">Lithospermum erythrorhizon</name>
    <name type="common">Purple gromwell</name>
    <name type="synonym">Lithospermum officinale var. erythrorhizon</name>
    <dbReference type="NCBI Taxonomy" id="34254"/>
    <lineage>
        <taxon>Eukaryota</taxon>
        <taxon>Viridiplantae</taxon>
        <taxon>Streptophyta</taxon>
        <taxon>Embryophyta</taxon>
        <taxon>Tracheophyta</taxon>
        <taxon>Spermatophyta</taxon>
        <taxon>Magnoliopsida</taxon>
        <taxon>eudicotyledons</taxon>
        <taxon>Gunneridae</taxon>
        <taxon>Pentapetalae</taxon>
        <taxon>asterids</taxon>
        <taxon>lamiids</taxon>
        <taxon>Boraginales</taxon>
        <taxon>Boraginaceae</taxon>
        <taxon>Boraginoideae</taxon>
        <taxon>Lithospermeae</taxon>
        <taxon>Lithospermum</taxon>
    </lineage>
</organism>
<dbReference type="Proteomes" id="UP001454036">
    <property type="component" value="Unassembled WGS sequence"/>
</dbReference>
<evidence type="ECO:0008006" key="3">
    <source>
        <dbReference type="Google" id="ProtNLM"/>
    </source>
</evidence>
<dbReference type="EMBL" id="BAABME010023573">
    <property type="protein sequence ID" value="GAA0168336.1"/>
    <property type="molecule type" value="Genomic_DNA"/>
</dbReference>
<comment type="caution">
    <text evidence="1">The sequence shown here is derived from an EMBL/GenBank/DDBJ whole genome shotgun (WGS) entry which is preliminary data.</text>
</comment>
<proteinExistence type="predicted"/>
<reference evidence="1 2" key="1">
    <citation type="submission" date="2024-01" db="EMBL/GenBank/DDBJ databases">
        <title>The complete chloroplast genome sequence of Lithospermum erythrorhizon: insights into the phylogenetic relationship among Boraginaceae species and the maternal lineages of purple gromwells.</title>
        <authorList>
            <person name="Okada T."/>
            <person name="Watanabe K."/>
        </authorList>
    </citation>
    <scope>NUCLEOTIDE SEQUENCE [LARGE SCALE GENOMIC DNA]</scope>
</reference>
<accession>A0AAV3QZA1</accession>
<keyword evidence="2" id="KW-1185">Reference proteome</keyword>
<evidence type="ECO:0000313" key="1">
    <source>
        <dbReference type="EMBL" id="GAA0168336.1"/>
    </source>
</evidence>